<sequence length="361" mass="40483">MQTRILITLAGWPAIIARLGNDTCVMIWSALVESIQSDTQTPLIEHSYGEAELCFESDRFANNNDAAHYISQRLCEELNKRLDSSLVRCSDIQVSAQSISSVTPHSNAIRSTVSKAHLEVDTAGATELDDILANKRLEPYWQSIQYVQFDRLFGYEALIRGPLDSSLHRPDKLFDAALANGRQDEAELQALLTHFKAHTAVCNTQKACMLTVNLSPKMLFCEQVNHLLLTHPYPEYICLELTEHVPVNDWASLQEKMTFLRQLGYQIWLDDVGCGFFEIETINIAKPDVAKLCITIIGQLPNNQHIVNELKQVIQTVHQYGGKVLAEGIEHAEQLSIAKSIGVDLAQGYFFDKPSPVKMLC</sequence>
<dbReference type="EMBL" id="AUXW01000191">
    <property type="protein sequence ID" value="KKE81226.1"/>
    <property type="molecule type" value="Genomic_DNA"/>
</dbReference>
<dbReference type="SMART" id="SM00052">
    <property type="entry name" value="EAL"/>
    <property type="match status" value="1"/>
</dbReference>
<dbReference type="PROSITE" id="PS50883">
    <property type="entry name" value="EAL"/>
    <property type="match status" value="1"/>
</dbReference>
<name>A0A0F6A5U7_9GAMM</name>
<dbReference type="RefSeq" id="WP_052961166.1">
    <property type="nucleotide sequence ID" value="NZ_AUXW01000191.1"/>
</dbReference>
<evidence type="ECO:0000313" key="3">
    <source>
        <dbReference type="Proteomes" id="UP000033434"/>
    </source>
</evidence>
<dbReference type="AlphaFoldDB" id="A0A0F6A5U7"/>
<dbReference type="PATRIC" id="fig|1129367.4.peg.4988"/>
<dbReference type="InterPro" id="IPR050706">
    <property type="entry name" value="Cyclic-di-GMP_PDE-like"/>
</dbReference>
<dbReference type="InterPro" id="IPR001633">
    <property type="entry name" value="EAL_dom"/>
</dbReference>
<proteinExistence type="predicted"/>
<dbReference type="Proteomes" id="UP000033434">
    <property type="component" value="Unassembled WGS sequence"/>
</dbReference>
<gene>
    <name evidence="2" type="ORF">N479_23375</name>
</gene>
<comment type="caution">
    <text evidence="2">The sequence shown here is derived from an EMBL/GenBank/DDBJ whole genome shotgun (WGS) entry which is preliminary data.</text>
</comment>
<dbReference type="GO" id="GO:0071111">
    <property type="term" value="F:cyclic-guanylate-specific phosphodiesterase activity"/>
    <property type="evidence" value="ECO:0007669"/>
    <property type="project" value="InterPro"/>
</dbReference>
<feature type="domain" description="EAL" evidence="1">
    <location>
        <begin position="121"/>
        <end position="361"/>
    </location>
</feature>
<reference evidence="2 3" key="1">
    <citation type="journal article" date="2015" name="BMC Genomics">
        <title>Genome mining reveals unlocked bioactive potential of marine Gram-negative bacteria.</title>
        <authorList>
            <person name="Machado H."/>
            <person name="Sonnenschein E.C."/>
            <person name="Melchiorsen J."/>
            <person name="Gram L."/>
        </authorList>
    </citation>
    <scope>NUCLEOTIDE SEQUENCE [LARGE SCALE GENOMIC DNA]</scope>
    <source>
        <strain evidence="2 3">S4054</strain>
    </source>
</reference>
<dbReference type="SUPFAM" id="SSF141868">
    <property type="entry name" value="EAL domain-like"/>
    <property type="match status" value="1"/>
</dbReference>
<dbReference type="CDD" id="cd01948">
    <property type="entry name" value="EAL"/>
    <property type="match status" value="1"/>
</dbReference>
<evidence type="ECO:0000259" key="1">
    <source>
        <dbReference type="PROSITE" id="PS50883"/>
    </source>
</evidence>
<evidence type="ECO:0000313" key="2">
    <source>
        <dbReference type="EMBL" id="KKE81226.1"/>
    </source>
</evidence>
<dbReference type="PANTHER" id="PTHR33121:SF76">
    <property type="entry name" value="SIGNALING PROTEIN"/>
    <property type="match status" value="1"/>
</dbReference>
<dbReference type="Gene3D" id="3.20.20.450">
    <property type="entry name" value="EAL domain"/>
    <property type="match status" value="1"/>
</dbReference>
<dbReference type="PANTHER" id="PTHR33121">
    <property type="entry name" value="CYCLIC DI-GMP PHOSPHODIESTERASE PDEF"/>
    <property type="match status" value="1"/>
</dbReference>
<protein>
    <recommendedName>
        <fullName evidence="1">EAL domain-containing protein</fullName>
    </recommendedName>
</protein>
<accession>A0A0F6A5U7</accession>
<dbReference type="InterPro" id="IPR035919">
    <property type="entry name" value="EAL_sf"/>
</dbReference>
<organism evidence="2 3">
    <name type="scientific">Pseudoalteromonas luteoviolacea S4054</name>
    <dbReference type="NCBI Taxonomy" id="1129367"/>
    <lineage>
        <taxon>Bacteria</taxon>
        <taxon>Pseudomonadati</taxon>
        <taxon>Pseudomonadota</taxon>
        <taxon>Gammaproteobacteria</taxon>
        <taxon>Alteromonadales</taxon>
        <taxon>Pseudoalteromonadaceae</taxon>
        <taxon>Pseudoalteromonas</taxon>
    </lineage>
</organism>
<dbReference type="Pfam" id="PF00563">
    <property type="entry name" value="EAL"/>
    <property type="match status" value="1"/>
</dbReference>